<dbReference type="PANTHER" id="PTHR11727:SF7">
    <property type="entry name" value="DIMETHYLADENOSINE TRANSFERASE-RELATED"/>
    <property type="match status" value="1"/>
</dbReference>
<reference evidence="9" key="1">
    <citation type="journal article" date="2014" name="Int. J. Syst. Evol. Microbiol.">
        <title>Complete genome sequence of Corynebacterium casei LMG S-19264T (=DSM 44701T), isolated from a smear-ripened cheese.</title>
        <authorList>
            <consortium name="US DOE Joint Genome Institute (JGI-PGF)"/>
            <person name="Walter F."/>
            <person name="Albersmeier A."/>
            <person name="Kalinowski J."/>
            <person name="Ruckert C."/>
        </authorList>
    </citation>
    <scope>NUCLEOTIDE SEQUENCE</scope>
    <source>
        <strain evidence="9">JCM 11219</strain>
    </source>
</reference>
<dbReference type="InterPro" id="IPR011530">
    <property type="entry name" value="rRNA_adenine_dimethylase"/>
</dbReference>
<feature type="domain" description="Ribosomal RNA adenine methylase transferase N-terminal" evidence="7">
    <location>
        <begin position="38"/>
        <end position="200"/>
    </location>
</feature>
<dbReference type="InterPro" id="IPR001737">
    <property type="entry name" value="KsgA/Erm"/>
</dbReference>
<evidence type="ECO:0000256" key="4">
    <source>
        <dbReference type="ARBA" id="ARBA00022691"/>
    </source>
</evidence>
<evidence type="ECO:0000313" key="11">
    <source>
        <dbReference type="Proteomes" id="UP001060771"/>
    </source>
</evidence>
<feature type="binding site" evidence="6">
    <location>
        <position position="77"/>
    </location>
    <ligand>
        <name>S-adenosyl-L-methionine</name>
        <dbReference type="ChEBI" id="CHEBI:59789"/>
    </ligand>
</feature>
<dbReference type="SUPFAM" id="SSF53335">
    <property type="entry name" value="S-adenosyl-L-methionine-dependent methyltransferases"/>
    <property type="match status" value="1"/>
</dbReference>
<feature type="binding site" evidence="6">
    <location>
        <position position="102"/>
    </location>
    <ligand>
        <name>S-adenosyl-L-methionine</name>
        <dbReference type="ChEBI" id="CHEBI:59789"/>
    </ligand>
</feature>
<dbReference type="InterPro" id="IPR020598">
    <property type="entry name" value="rRNA_Ade_methylase_Trfase_N"/>
</dbReference>
<reference evidence="11" key="3">
    <citation type="submission" date="2022-09" db="EMBL/GenBank/DDBJ databases">
        <title>Complete genome sequence of Vulcanisaeta souniana.</title>
        <authorList>
            <person name="Kato S."/>
            <person name="Itoh T."/>
            <person name="Ohkuma M."/>
        </authorList>
    </citation>
    <scope>NUCLEOTIDE SEQUENCE [LARGE SCALE GENOMIC DNA]</scope>
    <source>
        <strain evidence="11">JCM 11219</strain>
    </source>
</reference>
<dbReference type="InterPro" id="IPR020596">
    <property type="entry name" value="rRNA_Ade_Mease_Trfase_CS"/>
</dbReference>
<dbReference type="Pfam" id="PF00398">
    <property type="entry name" value="RrnaAD"/>
    <property type="match status" value="1"/>
</dbReference>
<reference evidence="8" key="4">
    <citation type="journal article" date="2023" name="Microbiol. Resour. Announc.">
        <title>Complete Genome Sequence of Vulcanisaeta souniana Strain IC-059, a Hyperthermophilic Archaeon Isolated from Hot Spring Water in Japan.</title>
        <authorList>
            <person name="Kato S."/>
            <person name="Itoh T."/>
            <person name="Wu L."/>
            <person name="Ma J."/>
            <person name="Ohkuma M."/>
        </authorList>
    </citation>
    <scope>NUCLEOTIDE SEQUENCE</scope>
    <source>
        <strain evidence="8">JCM 11219</strain>
    </source>
</reference>
<feature type="binding site" evidence="6">
    <location>
        <position position="117"/>
    </location>
    <ligand>
        <name>S-adenosyl-L-methionine</name>
        <dbReference type="ChEBI" id="CHEBI:59789"/>
    </ligand>
</feature>
<gene>
    <name evidence="9" type="ORF">GCM10007112_20910</name>
    <name evidence="8" type="ORF">Vsou_20590</name>
</gene>
<keyword evidence="2 6" id="KW-0489">Methyltransferase</keyword>
<dbReference type="Proteomes" id="UP000657075">
    <property type="component" value="Unassembled WGS sequence"/>
</dbReference>
<dbReference type="GO" id="GO:0000179">
    <property type="term" value="F:rRNA (adenine-N6,N6-)-dimethyltransferase activity"/>
    <property type="evidence" value="ECO:0007669"/>
    <property type="project" value="UniProtKB-UniRule"/>
</dbReference>
<proteinExistence type="inferred from homology"/>
<keyword evidence="1" id="KW-0698">rRNA processing</keyword>
<name>A0A830EGX1_9CREN</name>
<dbReference type="GeneID" id="76207602"/>
<dbReference type="PROSITE" id="PS01131">
    <property type="entry name" value="RRNA_A_DIMETH"/>
    <property type="match status" value="1"/>
</dbReference>
<dbReference type="Proteomes" id="UP001060771">
    <property type="component" value="Chromosome"/>
</dbReference>
<evidence type="ECO:0000313" key="10">
    <source>
        <dbReference type="Proteomes" id="UP000657075"/>
    </source>
</evidence>
<dbReference type="InterPro" id="IPR029063">
    <property type="entry name" value="SAM-dependent_MTases_sf"/>
</dbReference>
<dbReference type="NCBIfam" id="TIGR00755">
    <property type="entry name" value="ksgA"/>
    <property type="match status" value="1"/>
</dbReference>
<reference evidence="9" key="2">
    <citation type="submission" date="2020-09" db="EMBL/GenBank/DDBJ databases">
        <authorList>
            <person name="Sun Q."/>
            <person name="Ohkuma M."/>
        </authorList>
    </citation>
    <scope>NUCLEOTIDE SEQUENCE</scope>
    <source>
        <strain evidence="9">JCM 11219</strain>
    </source>
</reference>
<keyword evidence="11" id="KW-1185">Reference proteome</keyword>
<dbReference type="PANTHER" id="PTHR11727">
    <property type="entry name" value="DIMETHYLADENOSINE TRANSFERASE"/>
    <property type="match status" value="1"/>
</dbReference>
<organism evidence="9 10">
    <name type="scientific">Vulcanisaeta souniana JCM 11219</name>
    <dbReference type="NCBI Taxonomy" id="1293586"/>
    <lineage>
        <taxon>Archaea</taxon>
        <taxon>Thermoproteota</taxon>
        <taxon>Thermoprotei</taxon>
        <taxon>Thermoproteales</taxon>
        <taxon>Thermoproteaceae</taxon>
        <taxon>Vulcanisaeta</taxon>
    </lineage>
</organism>
<feature type="binding site" evidence="6">
    <location>
        <position position="33"/>
    </location>
    <ligand>
        <name>S-adenosyl-L-methionine</name>
        <dbReference type="ChEBI" id="CHEBI:59789"/>
    </ligand>
</feature>
<evidence type="ECO:0000256" key="1">
    <source>
        <dbReference type="ARBA" id="ARBA00022552"/>
    </source>
</evidence>
<accession>A0A830EGX1</accession>
<sequence>MLSDIDVVTREDLMRLVMNHRLRLRRRLSQHFVIDPLVIKDIINHVPVNSRVLEVGTGIGILTYYLARVASQVITIEVDGGLIRIARQVLNGLDNVSIIQGDALRVPWPQADIVVSNVPYSITSPLIMRIIRERVPRALLTIQREVANRLASEPGSDDYGRLSIITQCNYAISILDTYPPDYFYPNPDVYSSLVLMIGKEPCYGDLKILESVTNLLFRHRNRVLKWVLSKYLGSEPVSAVIKAGININVRVRQLTINELVSLTEVLRPYIIGNEE</sequence>
<evidence type="ECO:0000256" key="3">
    <source>
        <dbReference type="ARBA" id="ARBA00022679"/>
    </source>
</evidence>
<dbReference type="AlphaFoldDB" id="A0A830EGX1"/>
<keyword evidence="5 6" id="KW-0694">RNA-binding</keyword>
<keyword evidence="4 6" id="KW-0949">S-adenosyl-L-methionine</keyword>
<evidence type="ECO:0000259" key="7">
    <source>
        <dbReference type="SMART" id="SM00650"/>
    </source>
</evidence>
<comment type="similarity">
    <text evidence="6">Belongs to the class I-like SAM-binding methyltransferase superfamily. rRNA adenine N(6)-methyltransferase family.</text>
</comment>
<dbReference type="RefSeq" id="WP_188603877.1">
    <property type="nucleotide sequence ID" value="NZ_AP026830.1"/>
</dbReference>
<evidence type="ECO:0000256" key="6">
    <source>
        <dbReference type="PROSITE-ProRule" id="PRU01026"/>
    </source>
</evidence>
<feature type="binding site" evidence="6">
    <location>
        <position position="56"/>
    </location>
    <ligand>
        <name>S-adenosyl-L-methionine</name>
        <dbReference type="ChEBI" id="CHEBI:59789"/>
    </ligand>
</feature>
<dbReference type="OrthoDB" id="9883at2157"/>
<dbReference type="EMBL" id="BMNM01000010">
    <property type="protein sequence ID" value="GGI83870.1"/>
    <property type="molecule type" value="Genomic_DNA"/>
</dbReference>
<protein>
    <submittedName>
        <fullName evidence="9">Dimethyladenosine transferase</fullName>
    </submittedName>
</protein>
<dbReference type="PROSITE" id="PS51689">
    <property type="entry name" value="SAM_RNA_A_N6_MT"/>
    <property type="match status" value="1"/>
</dbReference>
<evidence type="ECO:0000313" key="9">
    <source>
        <dbReference type="EMBL" id="GGI83870.1"/>
    </source>
</evidence>
<keyword evidence="3 6" id="KW-0808">Transferase</keyword>
<dbReference type="SMART" id="SM00650">
    <property type="entry name" value="rADc"/>
    <property type="match status" value="1"/>
</dbReference>
<feature type="binding site" evidence="6">
    <location>
        <position position="31"/>
    </location>
    <ligand>
        <name>S-adenosyl-L-methionine</name>
        <dbReference type="ChEBI" id="CHEBI:59789"/>
    </ligand>
</feature>
<dbReference type="Gene3D" id="3.40.50.150">
    <property type="entry name" value="Vaccinia Virus protein VP39"/>
    <property type="match status" value="1"/>
</dbReference>
<dbReference type="CDD" id="cd02440">
    <property type="entry name" value="AdoMet_MTases"/>
    <property type="match status" value="1"/>
</dbReference>
<evidence type="ECO:0000256" key="5">
    <source>
        <dbReference type="ARBA" id="ARBA00022884"/>
    </source>
</evidence>
<evidence type="ECO:0000313" key="8">
    <source>
        <dbReference type="EMBL" id="BDR92966.1"/>
    </source>
</evidence>
<dbReference type="EMBL" id="AP026830">
    <property type="protein sequence ID" value="BDR92966.1"/>
    <property type="molecule type" value="Genomic_DNA"/>
</dbReference>
<evidence type="ECO:0000256" key="2">
    <source>
        <dbReference type="ARBA" id="ARBA00022603"/>
    </source>
</evidence>
<dbReference type="GO" id="GO:0003723">
    <property type="term" value="F:RNA binding"/>
    <property type="evidence" value="ECO:0007669"/>
    <property type="project" value="UniProtKB-UniRule"/>
</dbReference>